<dbReference type="Proteomes" id="UP000179118">
    <property type="component" value="Unassembled WGS sequence"/>
</dbReference>
<accession>A0A1G2S924</accession>
<organism evidence="1 2">
    <name type="scientific">Candidatus Yonathbacteria bacterium RIFCSPHIGHO2_02_FULL_44_14</name>
    <dbReference type="NCBI Taxonomy" id="1802724"/>
    <lineage>
        <taxon>Bacteria</taxon>
        <taxon>Candidatus Yonathiibacteriota</taxon>
    </lineage>
</organism>
<dbReference type="EMBL" id="MHUT01000006">
    <property type="protein sequence ID" value="OHA81613.1"/>
    <property type="molecule type" value="Genomic_DNA"/>
</dbReference>
<evidence type="ECO:0000313" key="2">
    <source>
        <dbReference type="Proteomes" id="UP000179118"/>
    </source>
</evidence>
<proteinExistence type="predicted"/>
<protein>
    <submittedName>
        <fullName evidence="1">Uncharacterized protein</fullName>
    </submittedName>
</protein>
<reference evidence="1 2" key="1">
    <citation type="journal article" date="2016" name="Nat. Commun.">
        <title>Thousands of microbial genomes shed light on interconnected biogeochemical processes in an aquifer system.</title>
        <authorList>
            <person name="Anantharaman K."/>
            <person name="Brown C.T."/>
            <person name="Hug L.A."/>
            <person name="Sharon I."/>
            <person name="Castelle C.J."/>
            <person name="Probst A.J."/>
            <person name="Thomas B.C."/>
            <person name="Singh A."/>
            <person name="Wilkins M.J."/>
            <person name="Karaoz U."/>
            <person name="Brodie E.L."/>
            <person name="Williams K.H."/>
            <person name="Hubbard S.S."/>
            <person name="Banfield J.F."/>
        </authorList>
    </citation>
    <scope>NUCLEOTIDE SEQUENCE [LARGE SCALE GENOMIC DNA]</scope>
</reference>
<gene>
    <name evidence="1" type="ORF">A3D51_02460</name>
</gene>
<comment type="caution">
    <text evidence="1">The sequence shown here is derived from an EMBL/GenBank/DDBJ whole genome shotgun (WGS) entry which is preliminary data.</text>
</comment>
<dbReference type="AlphaFoldDB" id="A0A1G2S924"/>
<name>A0A1G2S924_9BACT</name>
<evidence type="ECO:0000313" key="1">
    <source>
        <dbReference type="EMBL" id="OHA81613.1"/>
    </source>
</evidence>
<sequence length="123" mass="14156">MKGFMRSLVNRLITKNRYDKLLEIQFPNNRDEFLRYVKEDLASDDVNTMTPETLGKIMCQIDNGDVSVTKEELSNFVQFLGNCDELLREMVSLCLACVIYKHLNGSLTSTQNTQESSLRIVKK</sequence>